<comment type="similarity">
    <text evidence="1 4">Belongs to the glycosyl hydrolase 32 family.</text>
</comment>
<dbReference type="SUPFAM" id="SSF75005">
    <property type="entry name" value="Arabinanase/levansucrase/invertase"/>
    <property type="match status" value="1"/>
</dbReference>
<dbReference type="Pfam" id="PF00251">
    <property type="entry name" value="Glyco_hydro_32N"/>
    <property type="match status" value="1"/>
</dbReference>
<dbReference type="AlphaFoldDB" id="R0KPB6"/>
<evidence type="ECO:0000256" key="5">
    <source>
        <dbReference type="SAM" id="SignalP"/>
    </source>
</evidence>
<gene>
    <name evidence="8" type="ORF">SETTUDRAFT_183059</name>
</gene>
<name>R0KPB6_EXST2</name>
<dbReference type="PANTHER" id="PTHR42800:SF3">
    <property type="entry name" value="GLYCOSYL HYDROLASE FAMILY 32 N-TERMINAL DOMAIN-CONTAINING PROTEIN"/>
    <property type="match status" value="1"/>
</dbReference>
<dbReference type="RefSeq" id="XP_008022646.1">
    <property type="nucleotide sequence ID" value="XM_008024455.1"/>
</dbReference>
<keyword evidence="9" id="KW-1185">Reference proteome</keyword>
<sequence length="633" mass="70762">MFRSSPLLGLALTTLSVVGANDLPAVLTEDIIQGLGNNSLFTRWRPSYHFTGPAGWLNDPCGMMYDPHTKTYHLHYQWYPNHINWGNISWGHATSKDMITWTDVRGWKNGEAQSLGTGPEPTSRNTSYYGLGIFSGSGQPYNLQGEQDGTLINFYTSVRYLPTNWALPYINGTESQSIAISKDGGETWEQYAGNPILSHPPEGWNITGWRDPFVEPWPEMDALLGKEEPHWYMVLGSGIKGKDGGGRIPFYSAPAKNLTDWTFMGALWEPKSNETLGSLLETGTYGFNFEVSNFFSLADEDDDVHYYVLMGTEGGNLTWHPRAQWGLWNEGQVNKRENGSVEFTPLAGGAIDSGLLYAVTSFLDTKNNRRIQWGWANEENNNYALTQQGYQGAMAIPREMYVIKTRNLVNNNTQLSTKGNTRLVEHADGTFTGYTLGARPLPEIVEALHKSQPQVVDCNNTKTASGNGTSHMHLKVTLSDFTGSAGVVIAQSPNHEEQTVISYNPSNYTISVDRSRSSSIAQFANYTMLGYYHPYKFANGTTEPLHMDIFVDGSLVEVHVNDRFWLTTRIYPARTDSTGFGLWVQEGASVKSADFHVWNIDMNIFPERPADSSSELVWDSAEETNNYVWWTGN</sequence>
<dbReference type="GO" id="GO:0005987">
    <property type="term" value="P:sucrose catabolic process"/>
    <property type="evidence" value="ECO:0007669"/>
    <property type="project" value="TreeGrafter"/>
</dbReference>
<dbReference type="InterPro" id="IPR013320">
    <property type="entry name" value="ConA-like_dom_sf"/>
</dbReference>
<dbReference type="OrthoDB" id="202537at2759"/>
<evidence type="ECO:0000256" key="3">
    <source>
        <dbReference type="ARBA" id="ARBA00023295"/>
    </source>
</evidence>
<evidence type="ECO:0000256" key="1">
    <source>
        <dbReference type="ARBA" id="ARBA00009902"/>
    </source>
</evidence>
<evidence type="ECO:0000256" key="4">
    <source>
        <dbReference type="RuleBase" id="RU362110"/>
    </source>
</evidence>
<dbReference type="Gene3D" id="2.60.120.560">
    <property type="entry name" value="Exo-inulinase, domain 1"/>
    <property type="match status" value="1"/>
</dbReference>
<feature type="chain" id="PRO_5004344456" evidence="5">
    <location>
        <begin position="21"/>
        <end position="633"/>
    </location>
</feature>
<dbReference type="GeneID" id="19401957"/>
<keyword evidence="3 4" id="KW-0326">Glycosidase</keyword>
<dbReference type="InterPro" id="IPR013148">
    <property type="entry name" value="Glyco_hydro_32_N"/>
</dbReference>
<feature type="domain" description="Glycosyl hydrolase family 32 C-terminal" evidence="7">
    <location>
        <begin position="448"/>
        <end position="599"/>
    </location>
</feature>
<evidence type="ECO:0000259" key="7">
    <source>
        <dbReference type="Pfam" id="PF08244"/>
    </source>
</evidence>
<dbReference type="SMART" id="SM00640">
    <property type="entry name" value="Glyco_32"/>
    <property type="match status" value="1"/>
</dbReference>
<dbReference type="STRING" id="671987.R0KPB6"/>
<dbReference type="InterPro" id="IPR023296">
    <property type="entry name" value="Glyco_hydro_beta-prop_sf"/>
</dbReference>
<dbReference type="Pfam" id="PF08244">
    <property type="entry name" value="Glyco_hydro_32C"/>
    <property type="match status" value="1"/>
</dbReference>
<dbReference type="eggNOG" id="KOG0228">
    <property type="taxonomic scope" value="Eukaryota"/>
</dbReference>
<reference evidence="8 9" key="2">
    <citation type="journal article" date="2013" name="PLoS Genet.">
        <title>Comparative genome structure, secondary metabolite, and effector coding capacity across Cochliobolus pathogens.</title>
        <authorList>
            <person name="Condon B.J."/>
            <person name="Leng Y."/>
            <person name="Wu D."/>
            <person name="Bushley K.E."/>
            <person name="Ohm R.A."/>
            <person name="Otillar R."/>
            <person name="Martin J."/>
            <person name="Schackwitz W."/>
            <person name="Grimwood J."/>
            <person name="MohdZainudin N."/>
            <person name="Xue C."/>
            <person name="Wang R."/>
            <person name="Manning V.A."/>
            <person name="Dhillon B."/>
            <person name="Tu Z.J."/>
            <person name="Steffenson B.J."/>
            <person name="Salamov A."/>
            <person name="Sun H."/>
            <person name="Lowry S."/>
            <person name="LaButti K."/>
            <person name="Han J."/>
            <person name="Copeland A."/>
            <person name="Lindquist E."/>
            <person name="Barry K."/>
            <person name="Schmutz J."/>
            <person name="Baker S.E."/>
            <person name="Ciuffetti L.M."/>
            <person name="Grigoriev I.V."/>
            <person name="Zhong S."/>
            <person name="Turgeon B.G."/>
        </authorList>
    </citation>
    <scope>NUCLEOTIDE SEQUENCE [LARGE SCALE GENOMIC DNA]</scope>
    <source>
        <strain evidence="9">28A</strain>
    </source>
</reference>
<dbReference type="InterPro" id="IPR013189">
    <property type="entry name" value="Glyco_hydro_32_C"/>
</dbReference>
<organism evidence="8 9">
    <name type="scientific">Exserohilum turcicum (strain 28A)</name>
    <name type="common">Northern leaf blight fungus</name>
    <name type="synonym">Setosphaeria turcica</name>
    <dbReference type="NCBI Taxonomy" id="671987"/>
    <lineage>
        <taxon>Eukaryota</taxon>
        <taxon>Fungi</taxon>
        <taxon>Dikarya</taxon>
        <taxon>Ascomycota</taxon>
        <taxon>Pezizomycotina</taxon>
        <taxon>Dothideomycetes</taxon>
        <taxon>Pleosporomycetidae</taxon>
        <taxon>Pleosporales</taxon>
        <taxon>Pleosporineae</taxon>
        <taxon>Pleosporaceae</taxon>
        <taxon>Exserohilum</taxon>
    </lineage>
</organism>
<evidence type="ECO:0000259" key="6">
    <source>
        <dbReference type="Pfam" id="PF00251"/>
    </source>
</evidence>
<dbReference type="GO" id="GO:0004575">
    <property type="term" value="F:sucrose alpha-glucosidase activity"/>
    <property type="evidence" value="ECO:0007669"/>
    <property type="project" value="TreeGrafter"/>
</dbReference>
<reference evidence="8 9" key="1">
    <citation type="journal article" date="2012" name="PLoS Pathog.">
        <title>Diverse lifestyles and strategies of plant pathogenesis encoded in the genomes of eighteen Dothideomycetes fungi.</title>
        <authorList>
            <person name="Ohm R.A."/>
            <person name="Feau N."/>
            <person name="Henrissat B."/>
            <person name="Schoch C.L."/>
            <person name="Horwitz B.A."/>
            <person name="Barry K.W."/>
            <person name="Condon B.J."/>
            <person name="Copeland A.C."/>
            <person name="Dhillon B."/>
            <person name="Glaser F."/>
            <person name="Hesse C.N."/>
            <person name="Kosti I."/>
            <person name="LaButti K."/>
            <person name="Lindquist E.A."/>
            <person name="Lucas S."/>
            <person name="Salamov A.A."/>
            <person name="Bradshaw R.E."/>
            <person name="Ciuffetti L."/>
            <person name="Hamelin R.C."/>
            <person name="Kema G.H.J."/>
            <person name="Lawrence C."/>
            <person name="Scott J.A."/>
            <person name="Spatafora J.W."/>
            <person name="Turgeon B.G."/>
            <person name="de Wit P.J.G.M."/>
            <person name="Zhong S."/>
            <person name="Goodwin S.B."/>
            <person name="Grigoriev I.V."/>
        </authorList>
    </citation>
    <scope>NUCLEOTIDE SEQUENCE [LARGE SCALE GENOMIC DNA]</scope>
    <source>
        <strain evidence="9">28A</strain>
    </source>
</reference>
<proteinExistence type="inferred from homology"/>
<evidence type="ECO:0000256" key="2">
    <source>
        <dbReference type="ARBA" id="ARBA00022801"/>
    </source>
</evidence>
<dbReference type="PANTHER" id="PTHR42800">
    <property type="entry name" value="EXOINULINASE INUD (AFU_ORTHOLOGUE AFUA_5G00480)"/>
    <property type="match status" value="1"/>
</dbReference>
<keyword evidence="5" id="KW-0732">Signal</keyword>
<keyword evidence="2 4" id="KW-0378">Hydrolase</keyword>
<dbReference type="EMBL" id="KB908504">
    <property type="protein sequence ID" value="EOA89687.1"/>
    <property type="molecule type" value="Genomic_DNA"/>
</dbReference>
<protein>
    <submittedName>
        <fullName evidence="8">Glycoside hydrolase family 32 protein</fullName>
    </submittedName>
</protein>
<dbReference type="InterPro" id="IPR001362">
    <property type="entry name" value="Glyco_hydro_32"/>
</dbReference>
<evidence type="ECO:0000313" key="8">
    <source>
        <dbReference type="EMBL" id="EOA89687.1"/>
    </source>
</evidence>
<accession>R0KPB6</accession>
<feature type="signal peptide" evidence="5">
    <location>
        <begin position="1"/>
        <end position="20"/>
    </location>
</feature>
<dbReference type="SUPFAM" id="SSF49899">
    <property type="entry name" value="Concanavalin A-like lectins/glucanases"/>
    <property type="match status" value="1"/>
</dbReference>
<dbReference type="Gene3D" id="2.115.10.20">
    <property type="entry name" value="Glycosyl hydrolase domain, family 43"/>
    <property type="match status" value="1"/>
</dbReference>
<dbReference type="Proteomes" id="UP000016935">
    <property type="component" value="Unassembled WGS sequence"/>
</dbReference>
<evidence type="ECO:0000313" key="9">
    <source>
        <dbReference type="Proteomes" id="UP000016935"/>
    </source>
</evidence>
<dbReference type="GO" id="GO:0005737">
    <property type="term" value="C:cytoplasm"/>
    <property type="evidence" value="ECO:0007669"/>
    <property type="project" value="TreeGrafter"/>
</dbReference>
<dbReference type="CDD" id="cd18621">
    <property type="entry name" value="GH32_XdINV-like"/>
    <property type="match status" value="1"/>
</dbReference>
<feature type="domain" description="Glycosyl hydrolase family 32 N-terminal" evidence="6">
    <location>
        <begin position="49"/>
        <end position="409"/>
    </location>
</feature>
<dbReference type="HOGENOM" id="CLU_013784_3_0_1"/>